<dbReference type="AlphaFoldDB" id="A0A9P8ZX86"/>
<evidence type="ECO:0000313" key="3">
    <source>
        <dbReference type="Proteomes" id="UP000758603"/>
    </source>
</evidence>
<feature type="chain" id="PRO_5040207465" evidence="1">
    <location>
        <begin position="20"/>
        <end position="138"/>
    </location>
</feature>
<evidence type="ECO:0000256" key="1">
    <source>
        <dbReference type="SAM" id="SignalP"/>
    </source>
</evidence>
<keyword evidence="1" id="KW-0732">Signal</keyword>
<evidence type="ECO:0000313" key="2">
    <source>
        <dbReference type="EMBL" id="KAH6654557.1"/>
    </source>
</evidence>
<organism evidence="2 3">
    <name type="scientific">Truncatella angustata</name>
    <dbReference type="NCBI Taxonomy" id="152316"/>
    <lineage>
        <taxon>Eukaryota</taxon>
        <taxon>Fungi</taxon>
        <taxon>Dikarya</taxon>
        <taxon>Ascomycota</taxon>
        <taxon>Pezizomycotina</taxon>
        <taxon>Sordariomycetes</taxon>
        <taxon>Xylariomycetidae</taxon>
        <taxon>Amphisphaeriales</taxon>
        <taxon>Sporocadaceae</taxon>
        <taxon>Truncatella</taxon>
    </lineage>
</organism>
<dbReference type="GeneID" id="70133750"/>
<name>A0A9P8ZX86_9PEZI</name>
<keyword evidence="3" id="KW-1185">Reference proteome</keyword>
<dbReference type="RefSeq" id="XP_045958827.1">
    <property type="nucleotide sequence ID" value="XM_046104859.1"/>
</dbReference>
<feature type="signal peptide" evidence="1">
    <location>
        <begin position="1"/>
        <end position="19"/>
    </location>
</feature>
<proteinExistence type="predicted"/>
<gene>
    <name evidence="2" type="ORF">BKA67DRAFT_592649</name>
</gene>
<dbReference type="EMBL" id="JAGPXC010000004">
    <property type="protein sequence ID" value="KAH6654557.1"/>
    <property type="molecule type" value="Genomic_DNA"/>
</dbReference>
<reference evidence="2" key="1">
    <citation type="journal article" date="2021" name="Nat. Commun.">
        <title>Genetic determinants of endophytism in the Arabidopsis root mycobiome.</title>
        <authorList>
            <person name="Mesny F."/>
            <person name="Miyauchi S."/>
            <person name="Thiergart T."/>
            <person name="Pickel B."/>
            <person name="Atanasova L."/>
            <person name="Karlsson M."/>
            <person name="Huettel B."/>
            <person name="Barry K.W."/>
            <person name="Haridas S."/>
            <person name="Chen C."/>
            <person name="Bauer D."/>
            <person name="Andreopoulos W."/>
            <person name="Pangilinan J."/>
            <person name="LaButti K."/>
            <person name="Riley R."/>
            <person name="Lipzen A."/>
            <person name="Clum A."/>
            <person name="Drula E."/>
            <person name="Henrissat B."/>
            <person name="Kohler A."/>
            <person name="Grigoriev I.V."/>
            <person name="Martin F.M."/>
            <person name="Hacquard S."/>
        </authorList>
    </citation>
    <scope>NUCLEOTIDE SEQUENCE</scope>
    <source>
        <strain evidence="2">MPI-SDFR-AT-0073</strain>
    </source>
</reference>
<dbReference type="OrthoDB" id="2910287at2759"/>
<sequence>MQIFTILASVLAAVVSISAAPTTGMAKREIGGVLICHGANATGDCHYEVYSLQDCHDLPAGLSGNASTFAPDGDAFFCYPRAGNCSQICTSPTGCTFGAVSFYNPVKYDLSSIKWDTLIKSFSCHLNATTTPWPSSKA</sequence>
<accession>A0A9P8ZX86</accession>
<dbReference type="Proteomes" id="UP000758603">
    <property type="component" value="Unassembled WGS sequence"/>
</dbReference>
<protein>
    <submittedName>
        <fullName evidence="2">Uncharacterized protein</fullName>
    </submittedName>
</protein>
<comment type="caution">
    <text evidence="2">The sequence shown here is derived from an EMBL/GenBank/DDBJ whole genome shotgun (WGS) entry which is preliminary data.</text>
</comment>